<evidence type="ECO:0000259" key="2">
    <source>
        <dbReference type="PROSITE" id="PS50878"/>
    </source>
</evidence>
<dbReference type="EMBL" id="LWDD02001455">
    <property type="protein sequence ID" value="KAE8247985.1"/>
    <property type="molecule type" value="Genomic_DNA"/>
</dbReference>
<dbReference type="Pfam" id="PF00078">
    <property type="entry name" value="RVT_1"/>
    <property type="match status" value="1"/>
</dbReference>
<feature type="compositionally biased region" description="Low complexity" evidence="1">
    <location>
        <begin position="113"/>
        <end position="122"/>
    </location>
</feature>
<proteinExistence type="predicted"/>
<organism evidence="3 4">
    <name type="scientific">Tilletia caries</name>
    <name type="common">wheat bunt fungus</name>
    <dbReference type="NCBI Taxonomy" id="13290"/>
    <lineage>
        <taxon>Eukaryota</taxon>
        <taxon>Fungi</taxon>
        <taxon>Dikarya</taxon>
        <taxon>Basidiomycota</taxon>
        <taxon>Ustilaginomycotina</taxon>
        <taxon>Exobasidiomycetes</taxon>
        <taxon>Tilletiales</taxon>
        <taxon>Tilletiaceae</taxon>
        <taxon>Tilletia</taxon>
    </lineage>
</organism>
<name>A0A8T8STJ1_9BASI</name>
<reference evidence="3" key="2">
    <citation type="journal article" date="2019" name="IMA Fungus">
        <title>Genome sequencing and comparison of five Tilletia species to identify candidate genes for the detection of regulated species infecting wheat.</title>
        <authorList>
            <person name="Nguyen H.D.T."/>
            <person name="Sultana T."/>
            <person name="Kesanakurti P."/>
            <person name="Hambleton S."/>
        </authorList>
    </citation>
    <scope>NUCLEOTIDE SEQUENCE</scope>
    <source>
        <strain evidence="3">DAOMC 238032</strain>
    </source>
</reference>
<dbReference type="InterPro" id="IPR043502">
    <property type="entry name" value="DNA/RNA_pol_sf"/>
</dbReference>
<feature type="region of interest" description="Disordered" evidence="1">
    <location>
        <begin position="112"/>
        <end position="181"/>
    </location>
</feature>
<evidence type="ECO:0000256" key="1">
    <source>
        <dbReference type="SAM" id="MobiDB-lite"/>
    </source>
</evidence>
<dbReference type="AlphaFoldDB" id="A0A8T8STJ1"/>
<dbReference type="CDD" id="cd01650">
    <property type="entry name" value="RT_nLTR_like"/>
    <property type="match status" value="1"/>
</dbReference>
<dbReference type="SUPFAM" id="SSF56219">
    <property type="entry name" value="DNase I-like"/>
    <property type="match status" value="1"/>
</dbReference>
<protein>
    <recommendedName>
        <fullName evidence="2">Reverse transcriptase domain-containing protein</fullName>
    </recommendedName>
</protein>
<dbReference type="PANTHER" id="PTHR19446">
    <property type="entry name" value="REVERSE TRANSCRIPTASES"/>
    <property type="match status" value="1"/>
</dbReference>
<accession>A0A8T8STJ1</accession>
<gene>
    <name evidence="3" type="ORF">A4X03_0g6904</name>
</gene>
<feature type="compositionally biased region" description="Low complexity" evidence="1">
    <location>
        <begin position="129"/>
        <end position="164"/>
    </location>
</feature>
<evidence type="ECO:0000313" key="4">
    <source>
        <dbReference type="Proteomes" id="UP000077671"/>
    </source>
</evidence>
<dbReference type="Proteomes" id="UP000077671">
    <property type="component" value="Unassembled WGS sequence"/>
</dbReference>
<evidence type="ECO:0000313" key="3">
    <source>
        <dbReference type="EMBL" id="KAE8247985.1"/>
    </source>
</evidence>
<dbReference type="InterPro" id="IPR000477">
    <property type="entry name" value="RT_dom"/>
</dbReference>
<dbReference type="GO" id="GO:0003824">
    <property type="term" value="F:catalytic activity"/>
    <property type="evidence" value="ECO:0007669"/>
    <property type="project" value="InterPro"/>
</dbReference>
<feature type="domain" description="Reverse transcriptase" evidence="2">
    <location>
        <begin position="695"/>
        <end position="970"/>
    </location>
</feature>
<dbReference type="InterPro" id="IPR005135">
    <property type="entry name" value="Endo/exonuclease/phosphatase"/>
</dbReference>
<dbReference type="SUPFAM" id="SSF56672">
    <property type="entry name" value="DNA/RNA polymerases"/>
    <property type="match status" value="1"/>
</dbReference>
<feature type="non-terminal residue" evidence="3">
    <location>
        <position position="1"/>
    </location>
</feature>
<comment type="caution">
    <text evidence="3">The sequence shown here is derived from an EMBL/GenBank/DDBJ whole genome shotgun (WGS) entry which is preliminary data.</text>
</comment>
<dbReference type="PROSITE" id="PS50878">
    <property type="entry name" value="RT_POL"/>
    <property type="match status" value="1"/>
</dbReference>
<reference evidence="3" key="1">
    <citation type="submission" date="2016-04" db="EMBL/GenBank/DDBJ databases">
        <authorList>
            <person name="Nguyen H.D."/>
            <person name="Kesanakurti P."/>
            <person name="Cullis J."/>
            <person name="Levesque C.A."/>
            <person name="Hambleton S."/>
        </authorList>
    </citation>
    <scope>NUCLEOTIDE SEQUENCE</scope>
    <source>
        <strain evidence="3">DAOMC 238032</strain>
    </source>
</reference>
<sequence>DHLDTPAASFVPFSYNPPLAPQTSIGTAHNDTAITTNNNKTQNSLPTTTQLVSLPRSSPSRLALFILIVPRAYHNASINLFTSRTTFPVWFAHVWIRLQLPLPRLLSISTPCTSPSGRSSAPSAPPPSSSSLSPSNSQSSVPSSSSTPPPRSSSTSSARPTVSPSAPPLRLNPTSSPSSSFSVVSLNCGAGGLRARLFEISRASSHLLTTANVICLQECHLSSTVAWNDSKALQDALRVSSAPPFRALLGRDTGIIVRDPTLQLSRYGFGDRWTFALLTSTDPVFAHSPHLAVWSIHGPFDPAAWTPICDAIRRFSTPANTPIIIAADWNSVPDPLLDSLTGTPTRIPWCFPAAAIAPSETVDLFRLLRPDDVSWTYARTVTRADGTSHTSARRLDSIWGSPALLPLVYSTTVLSTSSDHRAVGVSFLLTGCNTDPSQSSPPLESHLYASRRPWSLHPGLWDNPNFLPALEAFARCYNPPVDPSILSPSTSWNLFHISLLAFLQPLARSIGQEQLAARHDLVTAQRDLDQLNIREPDAARRLPSLLLRWRSALGATQSSENLRPGGHTTAAALRAGSWLFSTFASAASRSFPPLRVTGGFARTSSAKLAALSDFYSSLFSARPAPSLPDSSLLLRSIQLRLDEPATRALNTPFSLEEVFHALRSANRHSSAGPDGITYRVYLATFSAAGPRLQDLANFLGSSPIWPVSARTILLPKAGDPSDIANYRPITITNACVRVISRLVSSRLLRFGSQLLPWTQAAFLPGRRSALVAGVIHGLSDLLLLPPSPLTPPAFFIISLDQRKAYDRVLRTWLFAVLRTVNFPPLLLGVLKALYSQPSTRISALGSMGPVIDLLCGVLQGDPSSCFLYNLSLQPLFDLLLTLGIGVDIPHLGLLSALAFADDCLLFVEASSRGLTQLATLFSCLGSYSAAAGAALNLGKSSFWLLGTPSATNRPFADQISSALSAYGLAHAGSAGPSSHLGHPLPSADASSPHPHTLLFSRLSSIKVRGACFRTMGVDVLSRVTNTNKYLGARLWHTIAVGPLPYSFASLYFDAVNSYIQGASSVLLSQSFLTRPISHGGLNLIDPDAMASALSVSFLRRYLLEPDQIGGWLRAGLTTYLAYRHGVPPAVLLIRTGKAFGRLRHWSTRNDGFLGRLTHALAHVDLGIHESPQYPWAGVPSSNLTPWALQRVGLLR</sequence>
<dbReference type="InterPro" id="IPR036691">
    <property type="entry name" value="Endo/exonu/phosph_ase_sf"/>
</dbReference>
<dbReference type="Pfam" id="PF03372">
    <property type="entry name" value="Exo_endo_phos"/>
    <property type="match status" value="1"/>
</dbReference>
<dbReference type="Gene3D" id="3.60.10.10">
    <property type="entry name" value="Endonuclease/exonuclease/phosphatase"/>
    <property type="match status" value="1"/>
</dbReference>